<reference evidence="3" key="1">
    <citation type="submission" date="2015-01" db="EMBL/GenBank/DDBJ databases">
        <title>Transcriptome Assembly of Fopius arisanus.</title>
        <authorList>
            <person name="Geib S."/>
        </authorList>
    </citation>
    <scope>NUCLEOTIDE SEQUENCE</scope>
</reference>
<organism evidence="3">
    <name type="scientific">Fopius arisanus</name>
    <dbReference type="NCBI Taxonomy" id="64838"/>
    <lineage>
        <taxon>Eukaryota</taxon>
        <taxon>Metazoa</taxon>
        <taxon>Ecdysozoa</taxon>
        <taxon>Arthropoda</taxon>
        <taxon>Hexapoda</taxon>
        <taxon>Insecta</taxon>
        <taxon>Pterygota</taxon>
        <taxon>Neoptera</taxon>
        <taxon>Endopterygota</taxon>
        <taxon>Hymenoptera</taxon>
        <taxon>Apocrita</taxon>
        <taxon>Ichneumonoidea</taxon>
        <taxon>Braconidae</taxon>
        <taxon>Opiinae</taxon>
        <taxon>Fopius</taxon>
    </lineage>
</organism>
<dbReference type="InterPro" id="IPR018482">
    <property type="entry name" value="Znf-C4H2"/>
</dbReference>
<accession>A0A0C9RNJ8</accession>
<dbReference type="AlphaFoldDB" id="A0A0C9RNJ8"/>
<evidence type="ECO:0000256" key="1">
    <source>
        <dbReference type="SAM" id="MobiDB-lite"/>
    </source>
</evidence>
<protein>
    <submittedName>
        <fullName evidence="3">Zc4h2_0 protein</fullName>
    </submittedName>
</protein>
<dbReference type="GO" id="GO:0005634">
    <property type="term" value="C:nucleus"/>
    <property type="evidence" value="ECO:0007669"/>
    <property type="project" value="TreeGrafter"/>
</dbReference>
<dbReference type="InterPro" id="IPR044069">
    <property type="entry name" value="ZF_C4H2"/>
</dbReference>
<sequence>MDFSFLSFCLNTSYFDRPMQKAEWRVEVRGDDLMQPLGLHGHPGHPGASTPFLAPQPLQGPSKSEPRPLPPATGPPAPTFRQQPPPMKSCLSCHQQIHRNAPICPLCKAKSRSRNPKKPKKKD</sequence>
<gene>
    <name evidence="3" type="primary">Zc4h2_0</name>
    <name evidence="3" type="ORF">g.36607</name>
</gene>
<dbReference type="PANTHER" id="PTHR31058">
    <property type="entry name" value="ZINC FINGER C4H2 DOMAIN-CONTAINING PROTEIN"/>
    <property type="match status" value="1"/>
</dbReference>
<proteinExistence type="predicted"/>
<dbReference type="PANTHER" id="PTHR31058:SF2">
    <property type="entry name" value="ZINC FINGER C4H2 DOMAIN-CONTAINING PROTEIN"/>
    <property type="match status" value="1"/>
</dbReference>
<name>A0A0C9RNJ8_9HYME</name>
<feature type="compositionally biased region" description="Basic residues" evidence="1">
    <location>
        <begin position="109"/>
        <end position="123"/>
    </location>
</feature>
<evidence type="ECO:0000259" key="2">
    <source>
        <dbReference type="PROSITE" id="PS51896"/>
    </source>
</evidence>
<dbReference type="GO" id="GO:0045666">
    <property type="term" value="P:positive regulation of neuron differentiation"/>
    <property type="evidence" value="ECO:0007669"/>
    <property type="project" value="TreeGrafter"/>
</dbReference>
<dbReference type="PROSITE" id="PS51896">
    <property type="entry name" value="ZF_C4H2"/>
    <property type="match status" value="1"/>
</dbReference>
<dbReference type="EMBL" id="GBYB01008656">
    <property type="protein sequence ID" value="JAG78423.1"/>
    <property type="molecule type" value="Transcribed_RNA"/>
</dbReference>
<feature type="compositionally biased region" description="Pro residues" evidence="1">
    <location>
        <begin position="67"/>
        <end position="87"/>
    </location>
</feature>
<feature type="domain" description="C4H2-type" evidence="2">
    <location>
        <begin position="82"/>
        <end position="123"/>
    </location>
</feature>
<feature type="region of interest" description="Disordered" evidence="1">
    <location>
        <begin position="104"/>
        <end position="123"/>
    </location>
</feature>
<dbReference type="Pfam" id="PF10146">
    <property type="entry name" value="zf-C4H2"/>
    <property type="match status" value="1"/>
</dbReference>
<feature type="region of interest" description="Disordered" evidence="1">
    <location>
        <begin position="35"/>
        <end position="92"/>
    </location>
</feature>
<evidence type="ECO:0000313" key="3">
    <source>
        <dbReference type="EMBL" id="JAG78423.1"/>
    </source>
</evidence>